<dbReference type="AlphaFoldDB" id="A0A1X7LQG3"/>
<accession>A0A1X7LQG3</accession>
<evidence type="ECO:0000259" key="2">
    <source>
        <dbReference type="Pfam" id="PF00582"/>
    </source>
</evidence>
<comment type="similarity">
    <text evidence="1">Belongs to the universal stress protein A family.</text>
</comment>
<name>A0A1X7LQG3_9BACL</name>
<dbReference type="RefSeq" id="WP_085497191.1">
    <property type="nucleotide sequence ID" value="NZ_FXAZ01000006.1"/>
</dbReference>
<dbReference type="InterPro" id="IPR014729">
    <property type="entry name" value="Rossmann-like_a/b/a_fold"/>
</dbReference>
<dbReference type="SUPFAM" id="SSF52402">
    <property type="entry name" value="Adenine nucleotide alpha hydrolases-like"/>
    <property type="match status" value="1"/>
</dbReference>
<evidence type="ECO:0000256" key="1">
    <source>
        <dbReference type="ARBA" id="ARBA00008791"/>
    </source>
</evidence>
<organism evidence="3 4">
    <name type="scientific">Paenibacillus aquistagni</name>
    <dbReference type="NCBI Taxonomy" id="1852522"/>
    <lineage>
        <taxon>Bacteria</taxon>
        <taxon>Bacillati</taxon>
        <taxon>Bacillota</taxon>
        <taxon>Bacilli</taxon>
        <taxon>Bacillales</taxon>
        <taxon>Paenibacillaceae</taxon>
        <taxon>Paenibacillus</taxon>
    </lineage>
</organism>
<dbReference type="InterPro" id="IPR006016">
    <property type="entry name" value="UspA"/>
</dbReference>
<dbReference type="Gene3D" id="3.40.50.620">
    <property type="entry name" value="HUPs"/>
    <property type="match status" value="1"/>
</dbReference>
<feature type="domain" description="UspA" evidence="2">
    <location>
        <begin position="65"/>
        <end position="155"/>
    </location>
</feature>
<dbReference type="Pfam" id="PF00582">
    <property type="entry name" value="Usp"/>
    <property type="match status" value="1"/>
</dbReference>
<dbReference type="STRING" id="1852522.SAMN06295960_3978"/>
<dbReference type="Proteomes" id="UP000193834">
    <property type="component" value="Unassembled WGS sequence"/>
</dbReference>
<dbReference type="CDD" id="cd00293">
    <property type="entry name" value="USP-like"/>
    <property type="match status" value="1"/>
</dbReference>
<keyword evidence="4" id="KW-1185">Reference proteome</keyword>
<evidence type="ECO:0000313" key="3">
    <source>
        <dbReference type="EMBL" id="SMG55727.1"/>
    </source>
</evidence>
<gene>
    <name evidence="3" type="ORF">SAMN06295960_3978</name>
</gene>
<proteinExistence type="inferred from homology"/>
<protein>
    <submittedName>
        <fullName evidence="3">Nucleotide-binding universal stress protein, UspA family</fullName>
    </submittedName>
</protein>
<evidence type="ECO:0000313" key="4">
    <source>
        <dbReference type="Proteomes" id="UP000193834"/>
    </source>
</evidence>
<dbReference type="EMBL" id="FXAZ01000006">
    <property type="protein sequence ID" value="SMG55727.1"/>
    <property type="molecule type" value="Genomic_DNA"/>
</dbReference>
<sequence>MMSNKILAVIDSTSLSQQAIEIAFQVAQKKRTALDIVFCEHHHRSIFNFGFTMIASLSYSGYVPIDQYAAEDLLVIQAEDQDKLNQLQRDAVLAGIDASIFRVEGSPSPVIAELTEQYSYKLIVIGDRRVQRNRKRLFKHVRRKMEQSPRCPILIMQ</sequence>
<reference evidence="3 4" key="1">
    <citation type="submission" date="2017-04" db="EMBL/GenBank/DDBJ databases">
        <authorList>
            <person name="Afonso C.L."/>
            <person name="Miller P.J."/>
            <person name="Scott M.A."/>
            <person name="Spackman E."/>
            <person name="Goraichik I."/>
            <person name="Dimitrov K.M."/>
            <person name="Suarez D.L."/>
            <person name="Swayne D.E."/>
        </authorList>
    </citation>
    <scope>NUCLEOTIDE SEQUENCE [LARGE SCALE GENOMIC DNA]</scope>
    <source>
        <strain evidence="3 4">11</strain>
    </source>
</reference>
<dbReference type="PANTHER" id="PTHR46268">
    <property type="entry name" value="STRESS RESPONSE PROTEIN NHAX"/>
    <property type="match status" value="1"/>
</dbReference>
<dbReference type="PANTHER" id="PTHR46268:SF6">
    <property type="entry name" value="UNIVERSAL STRESS PROTEIN UP12"/>
    <property type="match status" value="1"/>
</dbReference>